<evidence type="ECO:0000256" key="4">
    <source>
        <dbReference type="ARBA" id="ARBA00022692"/>
    </source>
</evidence>
<dbReference type="PANTHER" id="PTHR42718:SF46">
    <property type="entry name" value="BLR6921 PROTEIN"/>
    <property type="match status" value="1"/>
</dbReference>
<feature type="transmembrane region" description="Helical" evidence="7">
    <location>
        <begin position="367"/>
        <end position="390"/>
    </location>
</feature>
<keyword evidence="10" id="KW-1185">Reference proteome</keyword>
<feature type="transmembrane region" description="Helical" evidence="7">
    <location>
        <begin position="20"/>
        <end position="48"/>
    </location>
</feature>
<dbReference type="EMBL" id="JAGSOH010000051">
    <property type="protein sequence ID" value="MBR7828207.1"/>
    <property type="molecule type" value="Genomic_DNA"/>
</dbReference>
<comment type="caution">
    <text evidence="9">The sequence shown here is derived from an EMBL/GenBank/DDBJ whole genome shotgun (WGS) entry which is preliminary data.</text>
</comment>
<keyword evidence="6 7" id="KW-0472">Membrane</keyword>
<dbReference type="Gene3D" id="1.20.1720.10">
    <property type="entry name" value="Multidrug resistance protein D"/>
    <property type="match status" value="1"/>
</dbReference>
<protein>
    <submittedName>
        <fullName evidence="9">MFS transporter</fullName>
    </submittedName>
</protein>
<dbReference type="Proteomes" id="UP000676325">
    <property type="component" value="Unassembled WGS sequence"/>
</dbReference>
<evidence type="ECO:0000256" key="6">
    <source>
        <dbReference type="ARBA" id="ARBA00023136"/>
    </source>
</evidence>
<organism evidence="9 10">
    <name type="scientific">Actinospica acidithermotolerans</name>
    <dbReference type="NCBI Taxonomy" id="2828514"/>
    <lineage>
        <taxon>Bacteria</taxon>
        <taxon>Bacillati</taxon>
        <taxon>Actinomycetota</taxon>
        <taxon>Actinomycetes</taxon>
        <taxon>Catenulisporales</taxon>
        <taxon>Actinospicaceae</taxon>
        <taxon>Actinospica</taxon>
    </lineage>
</organism>
<dbReference type="PROSITE" id="PS50850">
    <property type="entry name" value="MFS"/>
    <property type="match status" value="1"/>
</dbReference>
<evidence type="ECO:0000259" key="8">
    <source>
        <dbReference type="PROSITE" id="PS50850"/>
    </source>
</evidence>
<dbReference type="InterPro" id="IPR005829">
    <property type="entry name" value="Sugar_transporter_CS"/>
</dbReference>
<dbReference type="SUPFAM" id="SSF103473">
    <property type="entry name" value="MFS general substrate transporter"/>
    <property type="match status" value="1"/>
</dbReference>
<feature type="transmembrane region" description="Helical" evidence="7">
    <location>
        <begin position="277"/>
        <end position="302"/>
    </location>
</feature>
<feature type="transmembrane region" description="Helical" evidence="7">
    <location>
        <begin position="147"/>
        <end position="171"/>
    </location>
</feature>
<keyword evidence="3" id="KW-1003">Cell membrane</keyword>
<dbReference type="CDD" id="cd17321">
    <property type="entry name" value="MFS_MMR_MDR_like"/>
    <property type="match status" value="1"/>
</dbReference>
<dbReference type="Pfam" id="PF07690">
    <property type="entry name" value="MFS_1"/>
    <property type="match status" value="1"/>
</dbReference>
<feature type="transmembrane region" description="Helical" evidence="7">
    <location>
        <begin position="434"/>
        <end position="455"/>
    </location>
</feature>
<dbReference type="AlphaFoldDB" id="A0A941IJT1"/>
<sequence length="472" mass="48134">MILRSERARPERIRAMPRGWWFAIATVCFGAFMGQLDASIATLTYPALRTQFHAGLAAVSWVSLSYLLTLVALLVPVGRLSDVYGRKLLYLYGFIVFTAASAACGLAPSLTALIAFRVVQAVGAALLQANSVALVTTSAPRERMRAALGVQAGAQALGLALGPTLGGLIVSGLGWRWVFYVNLPVGVIAVIAGHYLLPRTRAKTPPGRFDWSGLALLATASTNLLLGISAASGLNLPPAATACLFAAALGAGYGFWRRISRALAPLVDPALLRTRQIAAGLAGALGGYLVLFGPLVLVPVVLTETGTSLAGAGAILTALPAGFAAAALGANRVLPAAWSDRTRALAGSALATAAMIAMVPAPFTPAYLGPLLAVLGLGLGAFTPANNTLVMGAIPARSAGTGGGLLNMTRGLGTALGVALVALVLHVVPGTRHATMAATGLLALVTLAVCASNLLHPRHHASDHAAAEPLEL</sequence>
<dbReference type="RefSeq" id="WP_212519344.1">
    <property type="nucleotide sequence ID" value="NZ_JAGSOH010000051.1"/>
</dbReference>
<feature type="transmembrane region" description="Helical" evidence="7">
    <location>
        <begin position="114"/>
        <end position="135"/>
    </location>
</feature>
<name>A0A941IJT1_9ACTN</name>
<feature type="transmembrane region" description="Helical" evidence="7">
    <location>
        <begin position="236"/>
        <end position="256"/>
    </location>
</feature>
<evidence type="ECO:0000256" key="5">
    <source>
        <dbReference type="ARBA" id="ARBA00022989"/>
    </source>
</evidence>
<accession>A0A941IJT1</accession>
<reference evidence="9" key="1">
    <citation type="submission" date="2021-04" db="EMBL/GenBank/DDBJ databases">
        <title>Genome based classification of Actinospica acidithermotolerans sp. nov., an actinobacterium isolated from an Indonesian hot spring.</title>
        <authorList>
            <person name="Kusuma A.B."/>
            <person name="Putra K.E."/>
            <person name="Nafisah S."/>
            <person name="Loh J."/>
            <person name="Nouioui I."/>
            <person name="Goodfellow M."/>
        </authorList>
    </citation>
    <scope>NUCLEOTIDE SEQUENCE</scope>
    <source>
        <strain evidence="9">MGRD01-02</strain>
    </source>
</reference>
<dbReference type="Gene3D" id="1.20.1250.20">
    <property type="entry name" value="MFS general substrate transporter like domains"/>
    <property type="match status" value="1"/>
</dbReference>
<keyword evidence="4 7" id="KW-0812">Transmembrane</keyword>
<evidence type="ECO:0000256" key="7">
    <source>
        <dbReference type="SAM" id="Phobius"/>
    </source>
</evidence>
<dbReference type="PANTHER" id="PTHR42718">
    <property type="entry name" value="MAJOR FACILITATOR SUPERFAMILY MULTIDRUG TRANSPORTER MFSC"/>
    <property type="match status" value="1"/>
</dbReference>
<feature type="transmembrane region" description="Helical" evidence="7">
    <location>
        <begin position="209"/>
        <end position="230"/>
    </location>
</feature>
<feature type="transmembrane region" description="Helical" evidence="7">
    <location>
        <begin position="308"/>
        <end position="330"/>
    </location>
</feature>
<dbReference type="PROSITE" id="PS00216">
    <property type="entry name" value="SUGAR_TRANSPORT_1"/>
    <property type="match status" value="1"/>
</dbReference>
<comment type="subcellular location">
    <subcellularLocation>
        <location evidence="1">Cell membrane</location>
        <topology evidence="1">Multi-pass membrane protein</topology>
    </subcellularLocation>
</comment>
<proteinExistence type="predicted"/>
<gene>
    <name evidence="9" type="ORF">KDK95_17975</name>
</gene>
<keyword evidence="2" id="KW-0813">Transport</keyword>
<feature type="transmembrane region" description="Helical" evidence="7">
    <location>
        <begin position="177"/>
        <end position="197"/>
    </location>
</feature>
<dbReference type="InterPro" id="IPR036259">
    <property type="entry name" value="MFS_trans_sf"/>
</dbReference>
<feature type="domain" description="Major facilitator superfamily (MFS) profile" evidence="8">
    <location>
        <begin position="23"/>
        <end position="460"/>
    </location>
</feature>
<evidence type="ECO:0000256" key="3">
    <source>
        <dbReference type="ARBA" id="ARBA00022475"/>
    </source>
</evidence>
<dbReference type="InterPro" id="IPR020846">
    <property type="entry name" value="MFS_dom"/>
</dbReference>
<evidence type="ECO:0000256" key="2">
    <source>
        <dbReference type="ARBA" id="ARBA00022448"/>
    </source>
</evidence>
<dbReference type="GO" id="GO:0022857">
    <property type="term" value="F:transmembrane transporter activity"/>
    <property type="evidence" value="ECO:0007669"/>
    <property type="project" value="InterPro"/>
</dbReference>
<evidence type="ECO:0000313" key="10">
    <source>
        <dbReference type="Proteomes" id="UP000676325"/>
    </source>
</evidence>
<feature type="transmembrane region" description="Helical" evidence="7">
    <location>
        <begin position="54"/>
        <end position="77"/>
    </location>
</feature>
<dbReference type="GO" id="GO:0005886">
    <property type="term" value="C:plasma membrane"/>
    <property type="evidence" value="ECO:0007669"/>
    <property type="project" value="UniProtKB-SubCell"/>
</dbReference>
<feature type="transmembrane region" description="Helical" evidence="7">
    <location>
        <begin position="342"/>
        <end position="361"/>
    </location>
</feature>
<dbReference type="InterPro" id="IPR011701">
    <property type="entry name" value="MFS"/>
</dbReference>
<feature type="transmembrane region" description="Helical" evidence="7">
    <location>
        <begin position="411"/>
        <end position="428"/>
    </location>
</feature>
<keyword evidence="5 7" id="KW-1133">Transmembrane helix</keyword>
<feature type="transmembrane region" description="Helical" evidence="7">
    <location>
        <begin position="89"/>
        <end position="108"/>
    </location>
</feature>
<evidence type="ECO:0000313" key="9">
    <source>
        <dbReference type="EMBL" id="MBR7828207.1"/>
    </source>
</evidence>
<evidence type="ECO:0000256" key="1">
    <source>
        <dbReference type="ARBA" id="ARBA00004651"/>
    </source>
</evidence>
<dbReference type="PRINTS" id="PR01036">
    <property type="entry name" value="TCRTETB"/>
</dbReference>